<dbReference type="Gene3D" id="1.10.10.60">
    <property type="entry name" value="Homeodomain-like"/>
    <property type="match status" value="1"/>
</dbReference>
<dbReference type="Pfam" id="PF12625">
    <property type="entry name" value="Arabinose_bd"/>
    <property type="match status" value="1"/>
</dbReference>
<dbReference type="Pfam" id="PF12833">
    <property type="entry name" value="HTH_18"/>
    <property type="match status" value="1"/>
</dbReference>
<evidence type="ECO:0000313" key="6">
    <source>
        <dbReference type="Proteomes" id="UP001595476"/>
    </source>
</evidence>
<evidence type="ECO:0000313" key="5">
    <source>
        <dbReference type="EMBL" id="MFC3150063.1"/>
    </source>
</evidence>
<keyword evidence="2" id="KW-0238">DNA-binding</keyword>
<dbReference type="InterPro" id="IPR018060">
    <property type="entry name" value="HTH_AraC"/>
</dbReference>
<name>A0ABV7H835_9GAMM</name>
<dbReference type="InterPro" id="IPR009057">
    <property type="entry name" value="Homeodomain-like_sf"/>
</dbReference>
<keyword evidence="3" id="KW-0804">Transcription</keyword>
<dbReference type="RefSeq" id="WP_386716175.1">
    <property type="nucleotide sequence ID" value="NZ_JBHRSZ010000002.1"/>
</dbReference>
<keyword evidence="6" id="KW-1185">Reference proteome</keyword>
<dbReference type="EMBL" id="JBHRSZ010000002">
    <property type="protein sequence ID" value="MFC3150063.1"/>
    <property type="molecule type" value="Genomic_DNA"/>
</dbReference>
<dbReference type="Proteomes" id="UP001595476">
    <property type="component" value="Unassembled WGS sequence"/>
</dbReference>
<gene>
    <name evidence="5" type="ORF">ACFOEK_03405</name>
</gene>
<dbReference type="SUPFAM" id="SSF46689">
    <property type="entry name" value="Homeodomain-like"/>
    <property type="match status" value="1"/>
</dbReference>
<protein>
    <submittedName>
        <fullName evidence="5">AraC family transcriptional regulator ligand-binding domain-containing protein</fullName>
    </submittedName>
</protein>
<evidence type="ECO:0000256" key="1">
    <source>
        <dbReference type="ARBA" id="ARBA00023015"/>
    </source>
</evidence>
<evidence type="ECO:0000259" key="4">
    <source>
        <dbReference type="PROSITE" id="PS01124"/>
    </source>
</evidence>
<dbReference type="PROSITE" id="PS01124">
    <property type="entry name" value="HTH_ARAC_FAMILY_2"/>
    <property type="match status" value="1"/>
</dbReference>
<dbReference type="PANTHER" id="PTHR47894:SF1">
    <property type="entry name" value="HTH-TYPE TRANSCRIPTIONAL REGULATOR VQSM"/>
    <property type="match status" value="1"/>
</dbReference>
<organism evidence="5 6">
    <name type="scientific">Litoribrevibacter euphylliae</name>
    <dbReference type="NCBI Taxonomy" id="1834034"/>
    <lineage>
        <taxon>Bacteria</taxon>
        <taxon>Pseudomonadati</taxon>
        <taxon>Pseudomonadota</taxon>
        <taxon>Gammaproteobacteria</taxon>
        <taxon>Oceanospirillales</taxon>
        <taxon>Oceanospirillaceae</taxon>
        <taxon>Litoribrevibacter</taxon>
    </lineage>
</organism>
<sequence>MSLKQNNRARLAIQSILQMLEKEGIDPELCLRQTGFTREQLLNQQTDLPDRLEIKILDQALALLPQRAGYGFEAGQALQVDNFGVWGLAILTSPDLRSAFDIVSRFSSMSIMLSRVLLQEDDDTVSLVLDMQHLPITIHRYLFERYCALTINFLRDMLPNFDFSSAELWLPFDDAEYQQALSELTQLTVKTERPYFAISLASNLFDISFAKTDALIHAHFISECEQLLDSHQTLPDYAQRIRNYVLHNKAFNPKLSVVAKSLFISDRTLRRRLKEEDHRFSEVVLDTKMTLAKEWLMTAKLPVKVVAAQLDYSEPASFTRAFIKWWGVPPTEIQAHHVPLRCA</sequence>
<dbReference type="InterPro" id="IPR032687">
    <property type="entry name" value="AraC-type_N"/>
</dbReference>
<keyword evidence="1" id="KW-0805">Transcription regulation</keyword>
<reference evidence="6" key="1">
    <citation type="journal article" date="2019" name="Int. J. Syst. Evol. Microbiol.">
        <title>The Global Catalogue of Microorganisms (GCM) 10K type strain sequencing project: providing services to taxonomists for standard genome sequencing and annotation.</title>
        <authorList>
            <consortium name="The Broad Institute Genomics Platform"/>
            <consortium name="The Broad Institute Genome Sequencing Center for Infectious Disease"/>
            <person name="Wu L."/>
            <person name="Ma J."/>
        </authorList>
    </citation>
    <scope>NUCLEOTIDE SEQUENCE [LARGE SCALE GENOMIC DNA]</scope>
    <source>
        <strain evidence="6">KCTC 52438</strain>
    </source>
</reference>
<dbReference type="SMART" id="SM00342">
    <property type="entry name" value="HTH_ARAC"/>
    <property type="match status" value="1"/>
</dbReference>
<accession>A0ABV7H835</accession>
<evidence type="ECO:0000256" key="2">
    <source>
        <dbReference type="ARBA" id="ARBA00023125"/>
    </source>
</evidence>
<proteinExistence type="predicted"/>
<evidence type="ECO:0000256" key="3">
    <source>
        <dbReference type="ARBA" id="ARBA00023163"/>
    </source>
</evidence>
<feature type="domain" description="HTH araC/xylS-type" evidence="4">
    <location>
        <begin position="239"/>
        <end position="336"/>
    </location>
</feature>
<comment type="caution">
    <text evidence="5">The sequence shown here is derived from an EMBL/GenBank/DDBJ whole genome shotgun (WGS) entry which is preliminary data.</text>
</comment>
<dbReference type="PANTHER" id="PTHR47894">
    <property type="entry name" value="HTH-TYPE TRANSCRIPTIONAL REGULATOR GADX"/>
    <property type="match status" value="1"/>
</dbReference>